<keyword evidence="20" id="KW-0805">Transcription regulation</keyword>
<evidence type="ECO:0000256" key="25">
    <source>
        <dbReference type="ARBA" id="ARBA00033194"/>
    </source>
</evidence>
<evidence type="ECO:0000256" key="6">
    <source>
        <dbReference type="ARBA" id="ARBA00012513"/>
    </source>
</evidence>
<comment type="catalytic activity">
    <reaction evidence="27">
        <text>L-seryl-[protein] + ATP = O-phospho-L-seryl-[protein] + ADP + H(+)</text>
        <dbReference type="Rhea" id="RHEA:17989"/>
        <dbReference type="Rhea" id="RHEA-COMP:9863"/>
        <dbReference type="Rhea" id="RHEA-COMP:11604"/>
        <dbReference type="ChEBI" id="CHEBI:15378"/>
        <dbReference type="ChEBI" id="CHEBI:29999"/>
        <dbReference type="ChEBI" id="CHEBI:30616"/>
        <dbReference type="ChEBI" id="CHEBI:83421"/>
        <dbReference type="ChEBI" id="CHEBI:456216"/>
        <dbReference type="EC" id="2.7.11.1"/>
    </reaction>
</comment>
<evidence type="ECO:0000256" key="18">
    <source>
        <dbReference type="ARBA" id="ARBA00022840"/>
    </source>
</evidence>
<keyword evidence="10" id="KW-0963">Cytoplasm</keyword>
<dbReference type="InterPro" id="IPR011009">
    <property type="entry name" value="Kinase-like_dom_sf"/>
</dbReference>
<evidence type="ECO:0000256" key="14">
    <source>
        <dbReference type="ARBA" id="ARBA00022694"/>
    </source>
</evidence>
<dbReference type="STRING" id="1071381.G8BNY9"/>
<dbReference type="InterPro" id="IPR008266">
    <property type="entry name" value="Tyr_kinase_AS"/>
</dbReference>
<dbReference type="GeneID" id="11532626"/>
<keyword evidence="22" id="KW-0804">Transcription</keyword>
<keyword evidence="14" id="KW-0819">tRNA processing</keyword>
<comment type="similarity">
    <text evidence="4">Belongs to the protein kinase superfamily. BUD32 family.</text>
</comment>
<dbReference type="OMA" id="HKLYMEY"/>
<organism evidence="29 30">
    <name type="scientific">Tetrapisispora phaffii (strain ATCC 24235 / CBS 4417 / NBRC 1672 / NRRL Y-8282 / UCD 70-5)</name>
    <name type="common">Yeast</name>
    <name type="synonym">Fabospora phaffii</name>
    <dbReference type="NCBI Taxonomy" id="1071381"/>
    <lineage>
        <taxon>Eukaryota</taxon>
        <taxon>Fungi</taxon>
        <taxon>Dikarya</taxon>
        <taxon>Ascomycota</taxon>
        <taxon>Saccharomycotina</taxon>
        <taxon>Saccharomycetes</taxon>
        <taxon>Saccharomycetales</taxon>
        <taxon>Saccharomycetaceae</taxon>
        <taxon>Tetrapisispora</taxon>
    </lineage>
</organism>
<keyword evidence="30" id="KW-1185">Reference proteome</keyword>
<keyword evidence="17" id="KW-0378">Hydrolase</keyword>
<evidence type="ECO:0000256" key="7">
    <source>
        <dbReference type="ARBA" id="ARBA00013948"/>
    </source>
</evidence>
<dbReference type="PANTHER" id="PTHR12209">
    <property type="entry name" value="NON-SPECIFIC SERINE/THREONINE PROTEIN KINASE"/>
    <property type="match status" value="1"/>
</dbReference>
<evidence type="ECO:0000256" key="20">
    <source>
        <dbReference type="ARBA" id="ARBA00023015"/>
    </source>
</evidence>
<evidence type="ECO:0000259" key="28">
    <source>
        <dbReference type="PROSITE" id="PS50011"/>
    </source>
</evidence>
<keyword evidence="23" id="KW-0539">Nucleus</keyword>
<dbReference type="OrthoDB" id="3399at2759"/>
<evidence type="ECO:0000256" key="22">
    <source>
        <dbReference type="ARBA" id="ARBA00023163"/>
    </source>
</evidence>
<dbReference type="Gene3D" id="3.30.200.20">
    <property type="entry name" value="Phosphorylase Kinase, domain 1"/>
    <property type="match status" value="1"/>
</dbReference>
<evidence type="ECO:0000256" key="8">
    <source>
        <dbReference type="ARBA" id="ARBA00019973"/>
    </source>
</evidence>
<dbReference type="SUPFAM" id="SSF56112">
    <property type="entry name" value="Protein kinase-like (PK-like)"/>
    <property type="match status" value="1"/>
</dbReference>
<dbReference type="FunFam" id="1.10.510.10:FF:000745">
    <property type="entry name" value="Serine/threonine-protein kinase BUD32"/>
    <property type="match status" value="1"/>
</dbReference>
<dbReference type="KEGG" id="tpf:TPHA_0A05430"/>
<evidence type="ECO:0000256" key="2">
    <source>
        <dbReference type="ARBA" id="ARBA00004496"/>
    </source>
</evidence>
<dbReference type="HOGENOM" id="CLU_063953_1_1_1"/>
<evidence type="ECO:0000256" key="15">
    <source>
        <dbReference type="ARBA" id="ARBA00022741"/>
    </source>
</evidence>
<name>G8BNY9_TETPH</name>
<dbReference type="eggNOG" id="KOG3087">
    <property type="taxonomic scope" value="Eukaryota"/>
</dbReference>
<keyword evidence="21" id="KW-0010">Activator</keyword>
<reference evidence="29 30" key="1">
    <citation type="journal article" date="2011" name="Proc. Natl. Acad. Sci. U.S.A.">
        <title>Evolutionary erosion of yeast sex chromosomes by mating-type switching accidents.</title>
        <authorList>
            <person name="Gordon J.L."/>
            <person name="Armisen D."/>
            <person name="Proux-Wera E."/>
            <person name="Oheigeartaigh S.S."/>
            <person name="Byrne K.P."/>
            <person name="Wolfe K.H."/>
        </authorList>
    </citation>
    <scope>NUCLEOTIDE SEQUENCE [LARGE SCALE GENOMIC DNA]</scope>
    <source>
        <strain evidence="30">ATCC 24235 / CBS 4417 / NBRC 1672 / NRRL Y-8282 / UCD 70-5</strain>
    </source>
</reference>
<evidence type="ECO:0000256" key="26">
    <source>
        <dbReference type="ARBA" id="ARBA00047899"/>
    </source>
</evidence>
<evidence type="ECO:0000256" key="9">
    <source>
        <dbReference type="ARBA" id="ARBA00022454"/>
    </source>
</evidence>
<dbReference type="GO" id="GO:0070525">
    <property type="term" value="P:tRNA threonylcarbamoyladenosine metabolic process"/>
    <property type="evidence" value="ECO:0007669"/>
    <property type="project" value="EnsemblFungi"/>
</dbReference>
<feature type="domain" description="Protein kinase" evidence="28">
    <location>
        <begin position="16"/>
        <end position="270"/>
    </location>
</feature>
<dbReference type="NCBIfam" id="TIGR03724">
    <property type="entry name" value="arch_bud32"/>
    <property type="match status" value="1"/>
</dbReference>
<dbReference type="FunFam" id="3.30.200.20:FF:000639">
    <property type="entry name" value="Serine/threonine-protein kinase BUD32"/>
    <property type="match status" value="1"/>
</dbReference>
<evidence type="ECO:0000256" key="3">
    <source>
        <dbReference type="ARBA" id="ARBA00004574"/>
    </source>
</evidence>
<accession>G8BNY9</accession>
<evidence type="ECO:0000313" key="30">
    <source>
        <dbReference type="Proteomes" id="UP000005666"/>
    </source>
</evidence>
<comment type="catalytic activity">
    <reaction evidence="26">
        <text>L-threonyl-[protein] + ATP = O-phospho-L-threonyl-[protein] + ADP + H(+)</text>
        <dbReference type="Rhea" id="RHEA:46608"/>
        <dbReference type="Rhea" id="RHEA-COMP:11060"/>
        <dbReference type="Rhea" id="RHEA-COMP:11605"/>
        <dbReference type="ChEBI" id="CHEBI:15378"/>
        <dbReference type="ChEBI" id="CHEBI:30013"/>
        <dbReference type="ChEBI" id="CHEBI:30616"/>
        <dbReference type="ChEBI" id="CHEBI:61977"/>
        <dbReference type="ChEBI" id="CHEBI:456216"/>
        <dbReference type="EC" id="2.7.11.1"/>
    </reaction>
</comment>
<evidence type="ECO:0000256" key="19">
    <source>
        <dbReference type="ARBA" id="ARBA00022895"/>
    </source>
</evidence>
<gene>
    <name evidence="29" type="primary">TPHA0A05430</name>
    <name evidence="29" type="ordered locus">TPHA_0A05430</name>
</gene>
<evidence type="ECO:0000256" key="27">
    <source>
        <dbReference type="ARBA" id="ARBA00048679"/>
    </source>
</evidence>
<evidence type="ECO:0000256" key="11">
    <source>
        <dbReference type="ARBA" id="ARBA00022527"/>
    </source>
</evidence>
<evidence type="ECO:0000256" key="17">
    <source>
        <dbReference type="ARBA" id="ARBA00022801"/>
    </source>
</evidence>
<dbReference type="PROSITE" id="PS00109">
    <property type="entry name" value="PROTEIN_KINASE_TYR"/>
    <property type="match status" value="1"/>
</dbReference>
<evidence type="ECO:0000313" key="29">
    <source>
        <dbReference type="EMBL" id="CCE61617.1"/>
    </source>
</evidence>
<evidence type="ECO:0000256" key="13">
    <source>
        <dbReference type="ARBA" id="ARBA00022679"/>
    </source>
</evidence>
<keyword evidence="11" id="KW-0723">Serine/threonine-protein kinase</keyword>
<proteinExistence type="inferred from homology"/>
<evidence type="ECO:0000256" key="4">
    <source>
        <dbReference type="ARBA" id="ARBA00010630"/>
    </source>
</evidence>
<dbReference type="GO" id="GO:0000722">
    <property type="term" value="P:telomere maintenance via recombination"/>
    <property type="evidence" value="ECO:0007669"/>
    <property type="project" value="EnsemblFungi"/>
</dbReference>
<dbReference type="GO" id="GO:0005829">
    <property type="term" value="C:cytosol"/>
    <property type="evidence" value="ECO:0007669"/>
    <property type="project" value="TreeGrafter"/>
</dbReference>
<dbReference type="GO" id="GO:0016887">
    <property type="term" value="F:ATP hydrolysis activity"/>
    <property type="evidence" value="ECO:0007669"/>
    <property type="project" value="EnsemblFungi"/>
</dbReference>
<keyword evidence="15" id="KW-0547">Nucleotide-binding</keyword>
<keyword evidence="12" id="KW-0597">Phosphoprotein</keyword>
<evidence type="ECO:0000256" key="12">
    <source>
        <dbReference type="ARBA" id="ARBA00022553"/>
    </source>
</evidence>
<dbReference type="GO" id="GO:0005634">
    <property type="term" value="C:nucleus"/>
    <property type="evidence" value="ECO:0007669"/>
    <property type="project" value="UniProtKB-SubCell"/>
</dbReference>
<evidence type="ECO:0000256" key="21">
    <source>
        <dbReference type="ARBA" id="ARBA00023159"/>
    </source>
</evidence>
<dbReference type="GO" id="GO:0008033">
    <property type="term" value="P:tRNA processing"/>
    <property type="evidence" value="ECO:0007669"/>
    <property type="project" value="UniProtKB-KW"/>
</dbReference>
<keyword evidence="16" id="KW-0418">Kinase</keyword>
<evidence type="ECO:0000256" key="10">
    <source>
        <dbReference type="ARBA" id="ARBA00022490"/>
    </source>
</evidence>
<dbReference type="GO" id="GO:0000408">
    <property type="term" value="C:EKC/KEOPS complex"/>
    <property type="evidence" value="ECO:0007669"/>
    <property type="project" value="EnsemblFungi"/>
</dbReference>
<keyword evidence="19" id="KW-0779">Telomere</keyword>
<dbReference type="GO" id="GO:0005524">
    <property type="term" value="F:ATP binding"/>
    <property type="evidence" value="ECO:0007669"/>
    <property type="project" value="UniProtKB-KW"/>
</dbReference>
<evidence type="ECO:0000256" key="1">
    <source>
        <dbReference type="ARBA" id="ARBA00004123"/>
    </source>
</evidence>
<dbReference type="RefSeq" id="XP_003684051.1">
    <property type="nucleotide sequence ID" value="XM_003684003.1"/>
</dbReference>
<dbReference type="GO" id="GO:0045944">
    <property type="term" value="P:positive regulation of transcription by RNA polymerase II"/>
    <property type="evidence" value="ECO:0007669"/>
    <property type="project" value="EnsemblFungi"/>
</dbReference>
<comment type="subunit">
    <text evidence="5">Component of the EKC/KEOPS complex composed of at least BUD32, CGI121, GON7, KAE1 and PCC1; the whole complex dimerizes.</text>
</comment>
<protein>
    <recommendedName>
        <fullName evidence="8">EKC/KEOPS complex subunit BUD32</fullName>
        <ecNumber evidence="6">2.7.11.1</ecNumber>
    </recommendedName>
    <alternativeName>
        <fullName evidence="24 25">Atypical Serine/threonine protein kinase BUD32</fullName>
    </alternativeName>
    <alternativeName>
        <fullName evidence="7">EKC/KEOPS complex subunit bud32</fullName>
    </alternativeName>
</protein>
<dbReference type="PROSITE" id="PS50011">
    <property type="entry name" value="PROTEIN_KINASE_DOM"/>
    <property type="match status" value="1"/>
</dbReference>
<evidence type="ECO:0000256" key="24">
    <source>
        <dbReference type="ARBA" id="ARBA00030980"/>
    </source>
</evidence>
<dbReference type="Gene3D" id="1.10.510.10">
    <property type="entry name" value="Transferase(Phosphotransferase) domain 1"/>
    <property type="match status" value="1"/>
</dbReference>
<sequence>MSQKIVDKVSEYLTSNIPIKLISQGAEAVVFTTNVHPYLPKDQIGDDSDVQYIIKYRPPKEYRHPDIDKSLTKHRTLSETRILAKLYQIKDIHVPKIIASDVFNGCIWLEFLGEELPNNAGFSNLKHFLWMYNKDGANAYDPIVLRTLYEVGRQVGLLHWNDYCHGDLTTSNIVLVRDIHNENSWQPHLIDFGLGSISSMVEDKGVDLYVLERAILSTHSAYAERYNKAIIEGFSSVYKNEGEAGLKKLNELLNRFEEVRLRGRKRSMIG</sequence>
<dbReference type="EC" id="2.7.11.1" evidence="6"/>
<keyword evidence="13" id="KW-0808">Transferase</keyword>
<evidence type="ECO:0000256" key="5">
    <source>
        <dbReference type="ARBA" id="ARBA00011534"/>
    </source>
</evidence>
<evidence type="ECO:0000256" key="16">
    <source>
        <dbReference type="ARBA" id="ARBA00022777"/>
    </source>
</evidence>
<keyword evidence="18" id="KW-0067">ATP-binding</keyword>
<dbReference type="Proteomes" id="UP000005666">
    <property type="component" value="Chromosome 1"/>
</dbReference>
<dbReference type="GO" id="GO:0004674">
    <property type="term" value="F:protein serine/threonine kinase activity"/>
    <property type="evidence" value="ECO:0007669"/>
    <property type="project" value="UniProtKB-KW"/>
</dbReference>
<dbReference type="InterPro" id="IPR000719">
    <property type="entry name" value="Prot_kinase_dom"/>
</dbReference>
<dbReference type="InterPro" id="IPR022495">
    <property type="entry name" value="Bud32"/>
</dbReference>
<comment type="subcellular location">
    <subcellularLocation>
        <location evidence="3">Chromosome</location>
        <location evidence="3">Telomere</location>
    </subcellularLocation>
    <subcellularLocation>
        <location evidence="2">Cytoplasm</location>
    </subcellularLocation>
    <subcellularLocation>
        <location evidence="1">Nucleus</location>
    </subcellularLocation>
</comment>
<dbReference type="AlphaFoldDB" id="G8BNY9"/>
<keyword evidence="9" id="KW-0158">Chromosome</keyword>
<evidence type="ECO:0000256" key="23">
    <source>
        <dbReference type="ARBA" id="ARBA00023242"/>
    </source>
</evidence>
<dbReference type="GO" id="GO:0000781">
    <property type="term" value="C:chromosome, telomeric region"/>
    <property type="evidence" value="ECO:0007669"/>
    <property type="project" value="UniProtKB-SubCell"/>
</dbReference>
<dbReference type="EMBL" id="HE612856">
    <property type="protein sequence ID" value="CCE61617.1"/>
    <property type="molecule type" value="Genomic_DNA"/>
</dbReference>
<dbReference type="PANTHER" id="PTHR12209:SF0">
    <property type="entry name" value="EKC_KEOPS COMPLEX SUBUNIT TP53RK"/>
    <property type="match status" value="1"/>
</dbReference>